<proteinExistence type="predicted"/>
<protein>
    <submittedName>
        <fullName evidence="3">Peptidase propeptide domain-containing protein</fullName>
    </submittedName>
</protein>
<dbReference type="InterPro" id="IPR025711">
    <property type="entry name" value="PepSY"/>
</dbReference>
<sequence length="98" mass="10958" precursor="true">MTRLALLLCCLALPALADRDDHDRARRALEAGEILPLSQILTAAEAARPGRVIEVELDRDDGLWRYELELITPGGRLYEMKIDAATGTVLEIEREEDD</sequence>
<dbReference type="KEGG" id="paby:Ga0080574_TMP849"/>
<dbReference type="STRING" id="1250539.Ga0080574_TMP849"/>
<evidence type="ECO:0000259" key="2">
    <source>
        <dbReference type="Pfam" id="PF03413"/>
    </source>
</evidence>
<feature type="domain" description="PepSY" evidence="2">
    <location>
        <begin position="35"/>
        <end position="93"/>
    </location>
</feature>
<dbReference type="Proteomes" id="UP000187059">
    <property type="component" value="Chromosome"/>
</dbReference>
<organism evidence="3 4">
    <name type="scientific">Salipiger abyssi</name>
    <dbReference type="NCBI Taxonomy" id="1250539"/>
    <lineage>
        <taxon>Bacteria</taxon>
        <taxon>Pseudomonadati</taxon>
        <taxon>Pseudomonadota</taxon>
        <taxon>Alphaproteobacteria</taxon>
        <taxon>Rhodobacterales</taxon>
        <taxon>Roseobacteraceae</taxon>
        <taxon>Salipiger</taxon>
    </lineage>
</organism>
<evidence type="ECO:0000256" key="1">
    <source>
        <dbReference type="SAM" id="SignalP"/>
    </source>
</evidence>
<evidence type="ECO:0000313" key="4">
    <source>
        <dbReference type="Proteomes" id="UP000187059"/>
    </source>
</evidence>
<dbReference type="Pfam" id="PF03413">
    <property type="entry name" value="PepSY"/>
    <property type="match status" value="1"/>
</dbReference>
<reference evidence="3 4" key="1">
    <citation type="submission" date="2016-04" db="EMBL/GenBank/DDBJ databases">
        <title>Deep-sea bacteria in the southern Pacific.</title>
        <authorList>
            <person name="Tang K."/>
        </authorList>
    </citation>
    <scope>NUCLEOTIDE SEQUENCE [LARGE SCALE GENOMIC DNA]</scope>
    <source>
        <strain evidence="3 4">JLT2014</strain>
    </source>
</reference>
<feature type="chain" id="PRO_5012342892" evidence="1">
    <location>
        <begin position="18"/>
        <end position="98"/>
    </location>
</feature>
<accession>A0A1P8UP56</accession>
<keyword evidence="1" id="KW-0732">Signal</keyword>
<dbReference type="RefSeq" id="WP_076695500.1">
    <property type="nucleotide sequence ID" value="NZ_CP015093.1"/>
</dbReference>
<dbReference type="Gene3D" id="3.10.450.40">
    <property type="match status" value="1"/>
</dbReference>
<gene>
    <name evidence="3" type="ORF">Ga0080574_TMP849</name>
</gene>
<dbReference type="EMBL" id="CP015093">
    <property type="protein sequence ID" value="APZ51183.1"/>
    <property type="molecule type" value="Genomic_DNA"/>
</dbReference>
<keyword evidence="4" id="KW-1185">Reference proteome</keyword>
<name>A0A1P8UP56_9RHOB</name>
<dbReference type="AlphaFoldDB" id="A0A1P8UP56"/>
<dbReference type="OrthoDB" id="7856745at2"/>
<feature type="signal peptide" evidence="1">
    <location>
        <begin position="1"/>
        <end position="17"/>
    </location>
</feature>
<evidence type="ECO:0000313" key="3">
    <source>
        <dbReference type="EMBL" id="APZ51183.1"/>
    </source>
</evidence>